<reference evidence="3" key="1">
    <citation type="journal article" date="2023" name="Mol. Phylogenet. Evol.">
        <title>Genome-scale phylogeny and comparative genomics of the fungal order Sordariales.</title>
        <authorList>
            <person name="Hensen N."/>
            <person name="Bonometti L."/>
            <person name="Westerberg I."/>
            <person name="Brannstrom I.O."/>
            <person name="Guillou S."/>
            <person name="Cros-Aarteil S."/>
            <person name="Calhoun S."/>
            <person name="Haridas S."/>
            <person name="Kuo A."/>
            <person name="Mondo S."/>
            <person name="Pangilinan J."/>
            <person name="Riley R."/>
            <person name="LaButti K."/>
            <person name="Andreopoulos B."/>
            <person name="Lipzen A."/>
            <person name="Chen C."/>
            <person name="Yan M."/>
            <person name="Daum C."/>
            <person name="Ng V."/>
            <person name="Clum A."/>
            <person name="Steindorff A."/>
            <person name="Ohm R.A."/>
            <person name="Martin F."/>
            <person name="Silar P."/>
            <person name="Natvig D.O."/>
            <person name="Lalanne C."/>
            <person name="Gautier V."/>
            <person name="Ament-Velasquez S.L."/>
            <person name="Kruys A."/>
            <person name="Hutchinson M.I."/>
            <person name="Powell A.J."/>
            <person name="Barry K."/>
            <person name="Miller A.N."/>
            <person name="Grigoriev I.V."/>
            <person name="Debuchy R."/>
            <person name="Gladieux P."/>
            <person name="Hiltunen Thoren M."/>
            <person name="Johannesson H."/>
        </authorList>
    </citation>
    <scope>NUCLEOTIDE SEQUENCE [LARGE SCALE GENOMIC DNA]</scope>
    <source>
        <strain evidence="3">CBS 340.73</strain>
    </source>
</reference>
<accession>A0AAN6N4J7</accession>
<proteinExistence type="predicted"/>
<dbReference type="InterPro" id="IPR036673">
    <property type="entry name" value="Cyanovirin-N_sf"/>
</dbReference>
<comment type="caution">
    <text evidence="2">The sequence shown here is derived from an EMBL/GenBank/DDBJ whole genome shotgun (WGS) entry which is preliminary data.</text>
</comment>
<dbReference type="Pfam" id="PF08881">
    <property type="entry name" value="CVNH"/>
    <property type="match status" value="1"/>
</dbReference>
<feature type="domain" description="Cyanovirin-N" evidence="1">
    <location>
        <begin position="59"/>
        <end position="139"/>
    </location>
</feature>
<evidence type="ECO:0000313" key="2">
    <source>
        <dbReference type="EMBL" id="KAK3938294.1"/>
    </source>
</evidence>
<organism evidence="2 3">
    <name type="scientific">Diplogelasinospora grovesii</name>
    <dbReference type="NCBI Taxonomy" id="303347"/>
    <lineage>
        <taxon>Eukaryota</taxon>
        <taxon>Fungi</taxon>
        <taxon>Dikarya</taxon>
        <taxon>Ascomycota</taxon>
        <taxon>Pezizomycotina</taxon>
        <taxon>Sordariomycetes</taxon>
        <taxon>Sordariomycetidae</taxon>
        <taxon>Sordariales</taxon>
        <taxon>Diplogelasinosporaceae</taxon>
        <taxon>Diplogelasinospora</taxon>
    </lineage>
</organism>
<dbReference type="Proteomes" id="UP001303473">
    <property type="component" value="Unassembled WGS sequence"/>
</dbReference>
<gene>
    <name evidence="2" type="ORF">QBC46DRAFT_410356</name>
</gene>
<dbReference type="AlphaFoldDB" id="A0AAN6N4J7"/>
<evidence type="ECO:0000313" key="3">
    <source>
        <dbReference type="Proteomes" id="UP001303473"/>
    </source>
</evidence>
<protein>
    <recommendedName>
        <fullName evidence="1">Cyanovirin-N domain-containing protein</fullName>
    </recommendedName>
</protein>
<name>A0AAN6N4J7_9PEZI</name>
<dbReference type="Gene3D" id="2.30.60.10">
    <property type="entry name" value="Cyanovirin-N"/>
    <property type="match status" value="1"/>
</dbReference>
<dbReference type="InterPro" id="IPR011058">
    <property type="entry name" value="Cyanovirin-N"/>
</dbReference>
<sequence>MAPDSEKCSFIKVVSCEFLLLYAPIIHGQFVNGISGGFLKLCTNVRVHGSQVGAGSFDKWVTIGADCLWYDGSSQISYSYLGLAPCLWNNGGTLLYSNSTDSCGGDFAASCTNCSLSNEDSDQINLTCSCNTGGAGSSTLTTRVELSMVPFNLYRVETNVKDR</sequence>
<dbReference type="SUPFAM" id="SSF51322">
    <property type="entry name" value="Cyanovirin-N"/>
    <property type="match status" value="1"/>
</dbReference>
<dbReference type="EMBL" id="MU853833">
    <property type="protein sequence ID" value="KAK3938294.1"/>
    <property type="molecule type" value="Genomic_DNA"/>
</dbReference>
<evidence type="ECO:0000259" key="1">
    <source>
        <dbReference type="Pfam" id="PF08881"/>
    </source>
</evidence>
<keyword evidence="3" id="KW-1185">Reference proteome</keyword>